<keyword evidence="4 5" id="KW-0472">Membrane</keyword>
<accession>A0AAF3ER28</accession>
<protein>
    <recommendedName>
        <fullName evidence="8">Tetraspanin</fullName>
    </recommendedName>
</protein>
<evidence type="ECO:0000313" key="6">
    <source>
        <dbReference type="Proteomes" id="UP000887575"/>
    </source>
</evidence>
<evidence type="ECO:0000256" key="2">
    <source>
        <dbReference type="ARBA" id="ARBA00022692"/>
    </source>
</evidence>
<evidence type="ECO:0000256" key="3">
    <source>
        <dbReference type="ARBA" id="ARBA00022989"/>
    </source>
</evidence>
<evidence type="ECO:0008006" key="8">
    <source>
        <dbReference type="Google" id="ProtNLM"/>
    </source>
</evidence>
<evidence type="ECO:0000256" key="1">
    <source>
        <dbReference type="ARBA" id="ARBA00004141"/>
    </source>
</evidence>
<dbReference type="GO" id="GO:0016020">
    <property type="term" value="C:membrane"/>
    <property type="evidence" value="ECO:0007669"/>
    <property type="project" value="UniProtKB-SubCell"/>
</dbReference>
<keyword evidence="2 5" id="KW-0812">Transmembrane</keyword>
<keyword evidence="6" id="KW-1185">Reference proteome</keyword>
<evidence type="ECO:0000313" key="7">
    <source>
        <dbReference type="WBParaSite" id="MBELARI_LOCUS16555"/>
    </source>
</evidence>
<sequence>MMVFWLQRMFTHQFWDFIPFEQNHPTIIALELQIAVQYFACIVGILGVLCSNKTLLKVYWLLMIPLLFFDIVMAVLLMFRMKNVHSTFHSHFDQKIDEHVTSKNTLFCSIWESLQQNFDCCPPKRIEQFCDQTPQWANETSCFDEEKPCNAHILRWMHKKTDFVGVIIFFMLFPLKLVVVLVLREDIGALFSEIVYSNNAKLYKHWDDEDEMDYVDATPPETNIFAA</sequence>
<feature type="transmembrane region" description="Helical" evidence="5">
    <location>
        <begin position="27"/>
        <end position="46"/>
    </location>
</feature>
<evidence type="ECO:0000256" key="5">
    <source>
        <dbReference type="SAM" id="Phobius"/>
    </source>
</evidence>
<proteinExistence type="predicted"/>
<comment type="subcellular location">
    <subcellularLocation>
        <location evidence="1">Membrane</location>
        <topology evidence="1">Multi-pass membrane protein</topology>
    </subcellularLocation>
</comment>
<dbReference type="Proteomes" id="UP000887575">
    <property type="component" value="Unassembled WGS sequence"/>
</dbReference>
<name>A0AAF3ER28_9BILA</name>
<organism evidence="6 7">
    <name type="scientific">Mesorhabditis belari</name>
    <dbReference type="NCBI Taxonomy" id="2138241"/>
    <lineage>
        <taxon>Eukaryota</taxon>
        <taxon>Metazoa</taxon>
        <taxon>Ecdysozoa</taxon>
        <taxon>Nematoda</taxon>
        <taxon>Chromadorea</taxon>
        <taxon>Rhabditida</taxon>
        <taxon>Rhabditina</taxon>
        <taxon>Rhabditomorpha</taxon>
        <taxon>Rhabditoidea</taxon>
        <taxon>Rhabditidae</taxon>
        <taxon>Mesorhabditinae</taxon>
        <taxon>Mesorhabditis</taxon>
    </lineage>
</organism>
<dbReference type="AlphaFoldDB" id="A0AAF3ER28"/>
<dbReference type="InterPro" id="IPR018499">
    <property type="entry name" value="Tetraspanin/Peripherin"/>
</dbReference>
<evidence type="ECO:0000256" key="4">
    <source>
        <dbReference type="ARBA" id="ARBA00023136"/>
    </source>
</evidence>
<dbReference type="WBParaSite" id="MBELARI_LOCUS16555">
    <property type="protein sequence ID" value="MBELARI_LOCUS16555"/>
    <property type="gene ID" value="MBELARI_LOCUS16555"/>
</dbReference>
<dbReference type="Pfam" id="PF00335">
    <property type="entry name" value="Tetraspanin"/>
    <property type="match status" value="1"/>
</dbReference>
<feature type="transmembrane region" description="Helical" evidence="5">
    <location>
        <begin position="163"/>
        <end position="183"/>
    </location>
</feature>
<feature type="transmembrane region" description="Helical" evidence="5">
    <location>
        <begin position="58"/>
        <end position="79"/>
    </location>
</feature>
<keyword evidence="3 5" id="KW-1133">Transmembrane helix</keyword>
<reference evidence="7" key="1">
    <citation type="submission" date="2024-02" db="UniProtKB">
        <authorList>
            <consortium name="WormBaseParasite"/>
        </authorList>
    </citation>
    <scope>IDENTIFICATION</scope>
</reference>